<dbReference type="Proteomes" id="UP000202511">
    <property type="component" value="Segment"/>
</dbReference>
<dbReference type="KEGG" id="vg:23463356"/>
<dbReference type="RefSeq" id="YP_009120674.1">
    <property type="nucleotide sequence ID" value="NC_026440.1"/>
</dbReference>
<evidence type="ECO:0000256" key="1">
    <source>
        <dbReference type="SAM" id="MobiDB-lite"/>
    </source>
</evidence>
<dbReference type="GeneID" id="23463356"/>
<evidence type="ECO:0000313" key="3">
    <source>
        <dbReference type="Proteomes" id="UP000202511"/>
    </source>
</evidence>
<protein>
    <submittedName>
        <fullName evidence="2">Uncharacterized protein</fullName>
    </submittedName>
</protein>
<name>A0A0B5J483_9VIRU</name>
<dbReference type="EMBL" id="KP136319">
    <property type="protein sequence ID" value="AJF98439.1"/>
    <property type="molecule type" value="Genomic_DNA"/>
</dbReference>
<evidence type="ECO:0000313" key="2">
    <source>
        <dbReference type="EMBL" id="AJF98439.1"/>
    </source>
</evidence>
<organism evidence="2 3">
    <name type="scientific">Pandoravirus inopinatum</name>
    <dbReference type="NCBI Taxonomy" id="1605721"/>
    <lineage>
        <taxon>Viruses</taxon>
        <taxon>Pandoravirus</taxon>
    </lineage>
</organism>
<sequence length="122" mass="12737">MDDRPAPTSPAAERNHAPREACGIVLAGRFVCVHCTTSMLGRGFWPPTARFVAAPVGAVCSACGRCAVPSPDDNDTGASPHDRSAEASTFRAISDNTTTIGDDESSRVPPPAPARGYTCTFM</sequence>
<accession>A0A0B5J483</accession>
<reference evidence="2 3" key="1">
    <citation type="journal article" date="2015" name="Parasitol. Res.">
        <title>Viruses in close associations with free-living amoebae.</title>
        <authorList>
            <person name="Scheid P."/>
        </authorList>
    </citation>
    <scope>NUCLEOTIDE SEQUENCE [LARGE SCALE GENOMIC DNA]</scope>
    <source>
        <strain evidence="2">KlaHel</strain>
    </source>
</reference>
<feature type="region of interest" description="Disordered" evidence="1">
    <location>
        <begin position="71"/>
        <end position="112"/>
    </location>
</feature>
<proteinExistence type="predicted"/>